<dbReference type="GeneID" id="98147301"/>
<evidence type="ECO:0000313" key="2">
    <source>
        <dbReference type="EMBL" id="KAL2870557.1"/>
    </source>
</evidence>
<comment type="caution">
    <text evidence="2">The sequence shown here is derived from an EMBL/GenBank/DDBJ whole genome shotgun (WGS) entry which is preliminary data.</text>
</comment>
<evidence type="ECO:0000313" key="3">
    <source>
        <dbReference type="Proteomes" id="UP001610432"/>
    </source>
</evidence>
<dbReference type="Proteomes" id="UP001610432">
    <property type="component" value="Unassembled WGS sequence"/>
</dbReference>
<sequence length="344" mass="39906">MVNWGLDFLAMIVTGPGFLSPVVALDSEKTAVEWITRDHLQNNAPLPASGVSAPLKPTATRFLEKNSTFENMELFPRCYICASYVDDEGNPRLRPRVCRGEEMMADKRFWRNDQWWRYYRLILCHPKKQLCQLSGIAFFRKEDVYRGMLRAPWNKDTGIILSDRMGRRRLARARIHESCEPPPEDLLTGFLVHARCWDLLCTHKIWRLADGNMDVILGALRRKSARDWTEPDDSGAWAVETEHGGRLPTEVLVMVADHLASQDASAVQKAIGCYLGDTYWRSRTPSDIFHEVRALYEETLDWEYLCNELERFKAYWDDELQARQWVLEQLDEIAELMDVTNSCE</sequence>
<organism evidence="2 3">
    <name type="scientific">Aspergillus lucknowensis</name>
    <dbReference type="NCBI Taxonomy" id="176173"/>
    <lineage>
        <taxon>Eukaryota</taxon>
        <taxon>Fungi</taxon>
        <taxon>Dikarya</taxon>
        <taxon>Ascomycota</taxon>
        <taxon>Pezizomycotina</taxon>
        <taxon>Eurotiomycetes</taxon>
        <taxon>Eurotiomycetidae</taxon>
        <taxon>Eurotiales</taxon>
        <taxon>Aspergillaceae</taxon>
        <taxon>Aspergillus</taxon>
        <taxon>Aspergillus subgen. Nidulantes</taxon>
    </lineage>
</organism>
<protein>
    <submittedName>
        <fullName evidence="2">Uncharacterized protein</fullName>
    </submittedName>
</protein>
<dbReference type="RefSeq" id="XP_070889536.1">
    <property type="nucleotide sequence ID" value="XM_071032229.1"/>
</dbReference>
<reference evidence="2 3" key="1">
    <citation type="submission" date="2024-07" db="EMBL/GenBank/DDBJ databases">
        <title>Section-level genome sequencing and comparative genomics of Aspergillus sections Usti and Cavernicolus.</title>
        <authorList>
            <consortium name="Lawrence Berkeley National Laboratory"/>
            <person name="Nybo J.L."/>
            <person name="Vesth T.C."/>
            <person name="Theobald S."/>
            <person name="Frisvad J.C."/>
            <person name="Larsen T.O."/>
            <person name="Kjaerboelling I."/>
            <person name="Rothschild-Mancinelli K."/>
            <person name="Lyhne E.K."/>
            <person name="Kogle M.E."/>
            <person name="Barry K."/>
            <person name="Clum A."/>
            <person name="Na H."/>
            <person name="Ledsgaard L."/>
            <person name="Lin J."/>
            <person name="Lipzen A."/>
            <person name="Kuo A."/>
            <person name="Riley R."/>
            <person name="Mondo S."/>
            <person name="Labutti K."/>
            <person name="Haridas S."/>
            <person name="Pangalinan J."/>
            <person name="Salamov A.A."/>
            <person name="Simmons B.A."/>
            <person name="Magnuson J.K."/>
            <person name="Chen J."/>
            <person name="Drula E."/>
            <person name="Henrissat B."/>
            <person name="Wiebenga A."/>
            <person name="Lubbers R.J."/>
            <person name="Gomes A.C."/>
            <person name="Macurrencykelacurrency M.R."/>
            <person name="Stajich J."/>
            <person name="Grigoriev I.V."/>
            <person name="Mortensen U.H."/>
            <person name="De Vries R.P."/>
            <person name="Baker S.E."/>
            <person name="Andersen M.R."/>
        </authorList>
    </citation>
    <scope>NUCLEOTIDE SEQUENCE [LARGE SCALE GENOMIC DNA]</scope>
    <source>
        <strain evidence="2 3">CBS 449.75</strain>
    </source>
</reference>
<keyword evidence="3" id="KW-1185">Reference proteome</keyword>
<evidence type="ECO:0000256" key="1">
    <source>
        <dbReference type="SAM" id="SignalP"/>
    </source>
</evidence>
<proteinExistence type="predicted"/>
<accession>A0ABR4M1Q4</accession>
<gene>
    <name evidence="2" type="ORF">BJX67DRAFT_377912</name>
</gene>
<dbReference type="EMBL" id="JBFXLQ010000005">
    <property type="protein sequence ID" value="KAL2870557.1"/>
    <property type="molecule type" value="Genomic_DNA"/>
</dbReference>
<feature type="chain" id="PRO_5045477989" evidence="1">
    <location>
        <begin position="25"/>
        <end position="344"/>
    </location>
</feature>
<feature type="signal peptide" evidence="1">
    <location>
        <begin position="1"/>
        <end position="24"/>
    </location>
</feature>
<keyword evidence="1" id="KW-0732">Signal</keyword>
<name>A0ABR4M1Q4_9EURO</name>